<dbReference type="Proteomes" id="UP001177120">
    <property type="component" value="Unassembled WGS sequence"/>
</dbReference>
<feature type="domain" description="N-acetyltransferase" evidence="1">
    <location>
        <begin position="1"/>
        <end position="145"/>
    </location>
</feature>
<dbReference type="InterPro" id="IPR016181">
    <property type="entry name" value="Acyl_CoA_acyltransferase"/>
</dbReference>
<dbReference type="Pfam" id="PF00583">
    <property type="entry name" value="Acetyltransf_1"/>
    <property type="match status" value="1"/>
</dbReference>
<reference evidence="2" key="1">
    <citation type="journal article" date="2024" name="Int. J. Syst. Evol. Microbiol.">
        <title>Polycladomyces zharkentensis sp. nov., a novel thermophilic cellulose- and starch-degrading member of the Bacillota from a geothermal aquifer in Kazakhstan.</title>
        <authorList>
            <person name="Mashzhan A."/>
            <person name="Kistaubayeva A."/>
            <person name="Javier-Lopez R."/>
            <person name="Bissenova U."/>
            <person name="Bissenbay A."/>
            <person name="Birkeland N.K."/>
        </authorList>
    </citation>
    <scope>NUCLEOTIDE SEQUENCE</scope>
    <source>
        <strain evidence="2">ZKZ2T</strain>
    </source>
</reference>
<organism evidence="2 3">
    <name type="scientific">Polycladomyces zharkentensis</name>
    <dbReference type="NCBI Taxonomy" id="2807616"/>
    <lineage>
        <taxon>Bacteria</taxon>
        <taxon>Bacillati</taxon>
        <taxon>Bacillota</taxon>
        <taxon>Bacilli</taxon>
        <taxon>Bacillales</taxon>
        <taxon>Thermoactinomycetaceae</taxon>
        <taxon>Polycladomyces</taxon>
    </lineage>
</organism>
<proteinExistence type="predicted"/>
<dbReference type="SUPFAM" id="SSF55729">
    <property type="entry name" value="Acyl-CoA N-acyltransferases (Nat)"/>
    <property type="match status" value="1"/>
</dbReference>
<sequence length="152" mass="17195">MHVQMLTPRQLSQYRLKILSFFRKYGENRITHKALRWLQQLSDEQYPEGTLASIAFEKKRIVGIIVFGRYGLDESIIAVHPAFRKKGIGETLLGHALDELGKVYTRVACDNTPSLKLCFSSGLVAFRLFRGPTGKPTLWLAGGNWDPSEVTD</sequence>
<name>A0ABS2WHR9_9BACL</name>
<dbReference type="PROSITE" id="PS51186">
    <property type="entry name" value="GNAT"/>
    <property type="match status" value="1"/>
</dbReference>
<comment type="caution">
    <text evidence="2">The sequence shown here is derived from an EMBL/GenBank/DDBJ whole genome shotgun (WGS) entry which is preliminary data.</text>
</comment>
<dbReference type="CDD" id="cd04301">
    <property type="entry name" value="NAT_SF"/>
    <property type="match status" value="1"/>
</dbReference>
<evidence type="ECO:0000313" key="2">
    <source>
        <dbReference type="EMBL" id="MBN2908969.1"/>
    </source>
</evidence>
<evidence type="ECO:0000313" key="3">
    <source>
        <dbReference type="Proteomes" id="UP001177120"/>
    </source>
</evidence>
<evidence type="ECO:0000259" key="1">
    <source>
        <dbReference type="PROSITE" id="PS51186"/>
    </source>
</evidence>
<keyword evidence="3" id="KW-1185">Reference proteome</keyword>
<dbReference type="RefSeq" id="WP_205493578.1">
    <property type="nucleotide sequence ID" value="NZ_JAFHAP010000006.1"/>
</dbReference>
<protein>
    <submittedName>
        <fullName evidence="2">GNAT family N-acetyltransferase</fullName>
    </submittedName>
</protein>
<gene>
    <name evidence="2" type="ORF">JQC72_05450</name>
</gene>
<dbReference type="Gene3D" id="3.40.630.30">
    <property type="match status" value="1"/>
</dbReference>
<accession>A0ABS2WHR9</accession>
<dbReference type="EMBL" id="JAFHAP010000006">
    <property type="protein sequence ID" value="MBN2908969.1"/>
    <property type="molecule type" value="Genomic_DNA"/>
</dbReference>
<dbReference type="InterPro" id="IPR000182">
    <property type="entry name" value="GNAT_dom"/>
</dbReference>